<comment type="caution">
    <text evidence="2">The sequence shown here is derived from an EMBL/GenBank/DDBJ whole genome shotgun (WGS) entry which is preliminary data.</text>
</comment>
<feature type="region of interest" description="Disordered" evidence="1">
    <location>
        <begin position="1"/>
        <end position="26"/>
    </location>
</feature>
<reference evidence="2 3" key="1">
    <citation type="submission" date="2020-08" db="EMBL/GenBank/DDBJ databases">
        <title>Functional genomics of gut bacteria from endangered species of beetles.</title>
        <authorList>
            <person name="Carlos-Shanley C."/>
        </authorList>
    </citation>
    <scope>NUCLEOTIDE SEQUENCE [LARGE SCALE GENOMIC DNA]</scope>
    <source>
        <strain evidence="2 3">S00179</strain>
    </source>
</reference>
<evidence type="ECO:0000313" key="3">
    <source>
        <dbReference type="Proteomes" id="UP000566995"/>
    </source>
</evidence>
<sequence>MAQQPQYRVVKTNIGSSGRAEEPVTDWMSESAAKKQMAELKKARPKDWLSIQKSTNQVKKQSH</sequence>
<feature type="compositionally biased region" description="Polar residues" evidence="1">
    <location>
        <begin position="51"/>
        <end position="63"/>
    </location>
</feature>
<organism evidence="2 3">
    <name type="scientific">Pseudomonas nitroreducens</name>
    <dbReference type="NCBI Taxonomy" id="46680"/>
    <lineage>
        <taxon>Bacteria</taxon>
        <taxon>Pseudomonadati</taxon>
        <taxon>Pseudomonadota</taxon>
        <taxon>Gammaproteobacteria</taxon>
        <taxon>Pseudomonadales</taxon>
        <taxon>Pseudomonadaceae</taxon>
        <taxon>Pseudomonas</taxon>
    </lineage>
</organism>
<feature type="region of interest" description="Disordered" evidence="1">
    <location>
        <begin position="41"/>
        <end position="63"/>
    </location>
</feature>
<dbReference type="Proteomes" id="UP000566995">
    <property type="component" value="Unassembled WGS sequence"/>
</dbReference>
<dbReference type="EMBL" id="JACHLI010000001">
    <property type="protein sequence ID" value="MBB4861575.1"/>
    <property type="molecule type" value="Genomic_DNA"/>
</dbReference>
<dbReference type="RefSeq" id="WP_184585832.1">
    <property type="nucleotide sequence ID" value="NZ_JACHLI010000001.1"/>
</dbReference>
<evidence type="ECO:0000256" key="1">
    <source>
        <dbReference type="SAM" id="MobiDB-lite"/>
    </source>
</evidence>
<gene>
    <name evidence="2" type="ORF">HNP46_000386</name>
</gene>
<proteinExistence type="predicted"/>
<evidence type="ECO:0000313" key="2">
    <source>
        <dbReference type="EMBL" id="MBB4861575.1"/>
    </source>
</evidence>
<protein>
    <submittedName>
        <fullName evidence="2">Uncharacterized protein</fullName>
    </submittedName>
</protein>
<name>A0A7W7NZR1_PSENT</name>
<dbReference type="AlphaFoldDB" id="A0A7W7NZR1"/>
<accession>A0A7W7NZR1</accession>